<dbReference type="InterPro" id="IPR001478">
    <property type="entry name" value="PDZ"/>
</dbReference>
<protein>
    <submittedName>
        <fullName evidence="3">Syntenin-2</fullName>
    </submittedName>
</protein>
<accession>A0A419PZ99</accession>
<reference evidence="3 4" key="1">
    <citation type="journal article" date="2018" name="Biotechnol. Adv.">
        <title>Improved genomic resources and new bioinformatic workflow for the carcinogenic parasite Clonorchis sinensis: Biotechnological implications.</title>
        <authorList>
            <person name="Wang D."/>
            <person name="Korhonen P.K."/>
            <person name="Gasser R.B."/>
            <person name="Young N.D."/>
        </authorList>
    </citation>
    <scope>NUCLEOTIDE SEQUENCE [LARGE SCALE GENOMIC DNA]</scope>
    <source>
        <strain evidence="3">Cs-k2</strain>
    </source>
</reference>
<organism evidence="3 4">
    <name type="scientific">Clonorchis sinensis</name>
    <name type="common">Chinese liver fluke</name>
    <dbReference type="NCBI Taxonomy" id="79923"/>
    <lineage>
        <taxon>Eukaryota</taxon>
        <taxon>Metazoa</taxon>
        <taxon>Spiralia</taxon>
        <taxon>Lophotrochozoa</taxon>
        <taxon>Platyhelminthes</taxon>
        <taxon>Trematoda</taxon>
        <taxon>Digenea</taxon>
        <taxon>Opisthorchiida</taxon>
        <taxon>Opisthorchiata</taxon>
        <taxon>Opisthorchiidae</taxon>
        <taxon>Clonorchis</taxon>
    </lineage>
</organism>
<evidence type="ECO:0000259" key="2">
    <source>
        <dbReference type="PROSITE" id="PS50106"/>
    </source>
</evidence>
<dbReference type="InterPro" id="IPR036034">
    <property type="entry name" value="PDZ_sf"/>
</dbReference>
<evidence type="ECO:0000313" key="4">
    <source>
        <dbReference type="Proteomes" id="UP000286415"/>
    </source>
</evidence>
<dbReference type="EMBL" id="NIRI02000056">
    <property type="protein sequence ID" value="KAG5443282.1"/>
    <property type="molecule type" value="Genomic_DNA"/>
</dbReference>
<dbReference type="PROSITE" id="PS50106">
    <property type="entry name" value="PDZ"/>
    <property type="match status" value="2"/>
</dbReference>
<dbReference type="AlphaFoldDB" id="A0A419PZ99"/>
<dbReference type="PANTHER" id="PTHR14063">
    <property type="entry name" value="PROTEIN LIN-7 HOMOLOG"/>
    <property type="match status" value="1"/>
</dbReference>
<name>A0A419PZ99_CLOSI</name>
<keyword evidence="4" id="KW-1185">Reference proteome</keyword>
<feature type="compositionally biased region" description="Low complexity" evidence="1">
    <location>
        <begin position="113"/>
        <end position="130"/>
    </location>
</feature>
<gene>
    <name evidence="3" type="ORF">CSKR_106278</name>
</gene>
<feature type="region of interest" description="Disordered" evidence="1">
    <location>
        <begin position="107"/>
        <end position="130"/>
    </location>
</feature>
<dbReference type="OrthoDB" id="7734647at2759"/>
<dbReference type="SUPFAM" id="SSF50156">
    <property type="entry name" value="PDZ domain-like"/>
    <property type="match status" value="2"/>
</dbReference>
<dbReference type="InParanoid" id="A0A419PZ99"/>
<dbReference type="Gene3D" id="2.30.42.10">
    <property type="match status" value="2"/>
</dbReference>
<dbReference type="Proteomes" id="UP000286415">
    <property type="component" value="Unassembled WGS sequence"/>
</dbReference>
<comment type="caution">
    <text evidence="3">The sequence shown here is derived from an EMBL/GenBank/DDBJ whole genome shotgun (WGS) entry which is preliminary data.</text>
</comment>
<feature type="domain" description="PDZ" evidence="2">
    <location>
        <begin position="389"/>
        <end position="469"/>
    </location>
</feature>
<feature type="compositionally biased region" description="Polar residues" evidence="1">
    <location>
        <begin position="158"/>
        <end position="176"/>
    </location>
</feature>
<dbReference type="STRING" id="79923.A0A419PZ99"/>
<sequence>MATITGPGYSFISNDLHHPGVESVVLSVSDRPLAVEYKKHAPSMQKISNRLQNTTVSKQARANEFPSKAPSERKLRKRFPITRLRNSLSSDAIKVLFARSATVRLDNSNPLGSRDSSASSISSCSFSPTCESSIPLLPAVRSKSVQRFRLSDGRSGKSKTFCNSEGSNEPSSLRRSSCISNKAKHVWAILERTFGNSSRLPKSKSAGSLRNLPLPVETVDEKGKGSCANYLPNQTSRKYAKLHTTEDHSNYANSTGYLHKCAHQSVEQIPLQEEAYPVIPVSKAVRQTIPSRVAVPPQIPLTNKFLKQDSHCPTCTSFLAELQNQSVNYGSATCIGKKDEKPPHPLLYSADGTFMSNHLSAPLSPKSHQMQKEPVYLVCPNNSLPEVREVTLVRRNVGHRFGMRIESLGCGIYVTTVLRNSPAATAGLKVGDELLTIDGEPVSHMSTHGATERVRSSASEVLRITYRPRTPVTCIREVTVKKIDGRVGIRLKRRKEGLFVDVVLPCSAASNAGIREGDELIKVNNQPINGWSQDAASQLLRDFPNGENMILYIRQIHPFSNCYETNNPMNSLHYKRHAIPNRTTSLEILRETDEKTSNQQVATKTANDSINRRYPSRNACETNNLLDQCSCEPYSVFLRNVYYQTQKEDLFKEHLSPRSGHLQNGSFGMVNSLSDWAVRYGTNNECK</sequence>
<dbReference type="SMART" id="SM00228">
    <property type="entry name" value="PDZ"/>
    <property type="match status" value="2"/>
</dbReference>
<dbReference type="InterPro" id="IPR051109">
    <property type="entry name" value="MAM_complex_regulator"/>
</dbReference>
<proteinExistence type="predicted"/>
<feature type="domain" description="PDZ" evidence="2">
    <location>
        <begin position="477"/>
        <end position="555"/>
    </location>
</feature>
<feature type="region of interest" description="Disordered" evidence="1">
    <location>
        <begin position="148"/>
        <end position="176"/>
    </location>
</feature>
<dbReference type="CDD" id="cd00136">
    <property type="entry name" value="PDZ_canonical"/>
    <property type="match status" value="1"/>
</dbReference>
<reference evidence="3 4" key="2">
    <citation type="journal article" date="2021" name="Genomics">
        <title>High-quality reference genome for Clonorchis sinensis.</title>
        <authorList>
            <person name="Young N.D."/>
            <person name="Stroehlein A.J."/>
            <person name="Kinkar L."/>
            <person name="Wang T."/>
            <person name="Sohn W.M."/>
            <person name="Chang B.C.H."/>
            <person name="Kaur P."/>
            <person name="Weisz D."/>
            <person name="Dudchenko O."/>
            <person name="Aiden E.L."/>
            <person name="Korhonen P.K."/>
            <person name="Gasser R.B."/>
        </authorList>
    </citation>
    <scope>NUCLEOTIDE SEQUENCE [LARGE SCALE GENOMIC DNA]</scope>
    <source>
        <strain evidence="3">Cs-k2</strain>
    </source>
</reference>
<dbReference type="Pfam" id="PF00595">
    <property type="entry name" value="PDZ"/>
    <property type="match status" value="2"/>
</dbReference>
<evidence type="ECO:0000313" key="3">
    <source>
        <dbReference type="EMBL" id="KAG5443282.1"/>
    </source>
</evidence>
<evidence type="ECO:0000256" key="1">
    <source>
        <dbReference type="SAM" id="MobiDB-lite"/>
    </source>
</evidence>